<evidence type="ECO:0000313" key="3">
    <source>
        <dbReference type="Proteomes" id="UP001571476"/>
    </source>
</evidence>
<dbReference type="Proteomes" id="UP001571476">
    <property type="component" value="Unassembled WGS sequence"/>
</dbReference>
<keyword evidence="3" id="KW-1185">Reference proteome</keyword>
<organism evidence="2 3">
    <name type="scientific">Streptomyces aureus</name>
    <dbReference type="NCBI Taxonomy" id="193461"/>
    <lineage>
        <taxon>Bacteria</taxon>
        <taxon>Bacillati</taxon>
        <taxon>Actinomycetota</taxon>
        <taxon>Actinomycetes</taxon>
        <taxon>Kitasatosporales</taxon>
        <taxon>Streptomycetaceae</taxon>
        <taxon>Streptomyces</taxon>
    </lineage>
</organism>
<comment type="caution">
    <text evidence="2">The sequence shown here is derived from an EMBL/GenBank/DDBJ whole genome shotgun (WGS) entry which is preliminary data.</text>
</comment>
<keyword evidence="1" id="KW-1133">Transmembrane helix</keyword>
<evidence type="ECO:0000313" key="2">
    <source>
        <dbReference type="EMBL" id="MFA3840560.1"/>
    </source>
</evidence>
<reference evidence="2 3" key="1">
    <citation type="submission" date="2024-08" db="EMBL/GenBank/DDBJ databases">
        <title>Genome sequence of Streptomyces aureus CACIA-1.46HGO.</title>
        <authorList>
            <person name="Evangelista-Martinez Z."/>
        </authorList>
    </citation>
    <scope>NUCLEOTIDE SEQUENCE [LARGE SCALE GENOMIC DNA]</scope>
    <source>
        <strain evidence="2 3">CACIA-1.46HGO</strain>
    </source>
</reference>
<dbReference type="EMBL" id="JBGOSP010000018">
    <property type="protein sequence ID" value="MFA3840560.1"/>
    <property type="molecule type" value="Genomic_DNA"/>
</dbReference>
<accession>A0ABV4SR43</accession>
<sequence length="67" mass="6838">MKTDGATPPTYARLADAYWLDMPHATGALCECPLDAPPARGGALCIRIGLIGLTAGLILVGLVCTVA</sequence>
<dbReference type="RefSeq" id="WP_372565099.1">
    <property type="nucleotide sequence ID" value="NZ_JBGOSP010000018.1"/>
</dbReference>
<evidence type="ECO:0000256" key="1">
    <source>
        <dbReference type="SAM" id="Phobius"/>
    </source>
</evidence>
<feature type="transmembrane region" description="Helical" evidence="1">
    <location>
        <begin position="46"/>
        <end position="66"/>
    </location>
</feature>
<name>A0ABV4SR43_9ACTN</name>
<proteinExistence type="predicted"/>
<gene>
    <name evidence="2" type="ORF">ACEG43_30965</name>
</gene>
<keyword evidence="1" id="KW-0812">Transmembrane</keyword>
<keyword evidence="1" id="KW-0472">Membrane</keyword>
<protein>
    <submittedName>
        <fullName evidence="2">Uncharacterized protein</fullName>
    </submittedName>
</protein>